<dbReference type="CDD" id="cd17321">
    <property type="entry name" value="MFS_MMR_MDR_like"/>
    <property type="match status" value="1"/>
</dbReference>
<dbReference type="PANTHER" id="PTHR42718">
    <property type="entry name" value="MAJOR FACILITATOR SUPERFAMILY MULTIDRUG TRANSPORTER MFSC"/>
    <property type="match status" value="1"/>
</dbReference>
<evidence type="ECO:0000256" key="1">
    <source>
        <dbReference type="ARBA" id="ARBA00004651"/>
    </source>
</evidence>
<dbReference type="InterPro" id="IPR011701">
    <property type="entry name" value="MFS"/>
</dbReference>
<evidence type="ECO:0000313" key="10">
    <source>
        <dbReference type="Proteomes" id="UP000663908"/>
    </source>
</evidence>
<dbReference type="Proteomes" id="UP000663908">
    <property type="component" value="Chromosome"/>
</dbReference>
<dbReference type="InterPro" id="IPR036259">
    <property type="entry name" value="MFS_trans_sf"/>
</dbReference>
<evidence type="ECO:0000256" key="3">
    <source>
        <dbReference type="ARBA" id="ARBA00022989"/>
    </source>
</evidence>
<keyword evidence="4 7" id="KW-0472">Membrane</keyword>
<name>A0ABX7TPH9_STRCY</name>
<feature type="transmembrane region" description="Helical" evidence="7">
    <location>
        <begin position="446"/>
        <end position="466"/>
    </location>
</feature>
<feature type="transmembrane region" description="Helical" evidence="7">
    <location>
        <begin position="554"/>
        <end position="573"/>
    </location>
</feature>
<gene>
    <name evidence="9" type="primary">stp9</name>
    <name evidence="9" type="ORF">S1361_14090</name>
</gene>
<keyword evidence="2 7" id="KW-0812">Transmembrane</keyword>
<feature type="transmembrane region" description="Helical" evidence="7">
    <location>
        <begin position="210"/>
        <end position="231"/>
    </location>
</feature>
<keyword evidence="3 7" id="KW-1133">Transmembrane helix</keyword>
<evidence type="ECO:0000256" key="6">
    <source>
        <dbReference type="SAM" id="MobiDB-lite"/>
    </source>
</evidence>
<sequence length="576" mass="59307">MTRARLVRRKAASSGLRRCVLVPIRHAPVVPVLIVGIRTGPYQVLAVPASAGTRHRYRPAVTLDAMTTTSRTGPGTEPVPNPATSEPSTTDSDAPIARRAGSPVTDSEAPATDKRPRLLLAVLLAALFMAALDVFIVNVAAPTIGSDLHASGADLQLVIAGYAITYSVLLITGARLGDRLGHGRVHLAGLALFTAASLACGLAQGSTELIVFRLVQGAGSALMIPQVLSLIQRTFTGEARARALGAYSAVLAIGAAAGQVVGGVLVSADLFGTGWRPVFLVNVPVGAVLLVLGRRALPLGDAGGRERSRALDLPGLVLLGAAVSLLTVPLVLGQEEDWPLWSWLSLVAAAVLFVLFCGYESRLARRGGAPLITPRVLRHPGIGRAVFRILAVMSVNAGFLFTLTLHVQGGLGYSALRAGLSFAPTAAVFGVVSLTWRRWPAVWQRMLAPAGFALTAVSVAVVGLAFHGGGDGGAALYAGYAGTGAGLALAFSPTLTGALATVRPEDAADASGLLATVAQLGQLIGVASFGTLFLNRLESFGVLHPYTSAEAFSVSAWALVGTAALGALSGLVLRRR</sequence>
<evidence type="ECO:0000259" key="8">
    <source>
        <dbReference type="PROSITE" id="PS50850"/>
    </source>
</evidence>
<feature type="transmembrane region" description="Helical" evidence="7">
    <location>
        <begin position="185"/>
        <end position="204"/>
    </location>
</feature>
<dbReference type="EMBL" id="CP071839">
    <property type="protein sequence ID" value="QTD98486.1"/>
    <property type="molecule type" value="Genomic_DNA"/>
</dbReference>
<dbReference type="SUPFAM" id="SSF103473">
    <property type="entry name" value="MFS general substrate transporter"/>
    <property type="match status" value="2"/>
</dbReference>
<dbReference type="Pfam" id="PF07690">
    <property type="entry name" value="MFS_1"/>
    <property type="match status" value="1"/>
</dbReference>
<feature type="transmembrane region" description="Helical" evidence="7">
    <location>
        <begin position="385"/>
        <end position="405"/>
    </location>
</feature>
<feature type="region of interest" description="Disordered" evidence="6">
    <location>
        <begin position="65"/>
        <end position="110"/>
    </location>
</feature>
<feature type="transmembrane region" description="Helical" evidence="7">
    <location>
        <begin position="411"/>
        <end position="434"/>
    </location>
</feature>
<keyword evidence="10" id="KW-1185">Reference proteome</keyword>
<dbReference type="InterPro" id="IPR020846">
    <property type="entry name" value="MFS_dom"/>
</dbReference>
<feature type="transmembrane region" description="Helical" evidence="7">
    <location>
        <begin position="274"/>
        <end position="292"/>
    </location>
</feature>
<dbReference type="PRINTS" id="PR01036">
    <property type="entry name" value="TCRTETB"/>
</dbReference>
<proteinExistence type="predicted"/>
<feature type="transmembrane region" description="Helical" evidence="7">
    <location>
        <begin position="243"/>
        <end position="268"/>
    </location>
</feature>
<comment type="subcellular location">
    <subcellularLocation>
        <location evidence="1">Cell membrane</location>
        <topology evidence="1">Multi-pass membrane protein</topology>
    </subcellularLocation>
</comment>
<feature type="transmembrane region" description="Helical" evidence="7">
    <location>
        <begin position="313"/>
        <end position="332"/>
    </location>
</feature>
<feature type="transmembrane region" description="Helical" evidence="7">
    <location>
        <begin position="512"/>
        <end position="534"/>
    </location>
</feature>
<organism evidence="9 10">
    <name type="scientific">Streptomyces cyanogenus</name>
    <dbReference type="NCBI Taxonomy" id="80860"/>
    <lineage>
        <taxon>Bacteria</taxon>
        <taxon>Bacillati</taxon>
        <taxon>Actinomycetota</taxon>
        <taxon>Actinomycetes</taxon>
        <taxon>Kitasatosporales</taxon>
        <taxon>Streptomycetaceae</taxon>
        <taxon>Streptomyces</taxon>
    </lineage>
</organism>
<evidence type="ECO:0000256" key="4">
    <source>
        <dbReference type="ARBA" id="ARBA00023136"/>
    </source>
</evidence>
<accession>A0ABX7TPH9</accession>
<feature type="domain" description="Major facilitator superfamily (MFS) profile" evidence="8">
    <location>
        <begin position="119"/>
        <end position="576"/>
    </location>
</feature>
<dbReference type="PANTHER" id="PTHR42718:SF39">
    <property type="entry name" value="ACTINORHODIN TRANSPORTER-RELATED"/>
    <property type="match status" value="1"/>
</dbReference>
<evidence type="ECO:0000313" key="9">
    <source>
        <dbReference type="EMBL" id="QTD98486.1"/>
    </source>
</evidence>
<protein>
    <submittedName>
        <fullName evidence="9">Multidrug resistance protein stp</fullName>
    </submittedName>
</protein>
<dbReference type="PROSITE" id="PS50850">
    <property type="entry name" value="MFS"/>
    <property type="match status" value="1"/>
</dbReference>
<feature type="transmembrane region" description="Helical" evidence="7">
    <location>
        <begin position="153"/>
        <end position="173"/>
    </location>
</feature>
<keyword evidence="5" id="KW-0046">Antibiotic resistance</keyword>
<evidence type="ECO:0000256" key="7">
    <source>
        <dbReference type="SAM" id="Phobius"/>
    </source>
</evidence>
<evidence type="ECO:0000256" key="5">
    <source>
        <dbReference type="ARBA" id="ARBA00023251"/>
    </source>
</evidence>
<feature type="compositionally biased region" description="Polar residues" evidence="6">
    <location>
        <begin position="82"/>
        <end position="92"/>
    </location>
</feature>
<feature type="transmembrane region" description="Helical" evidence="7">
    <location>
        <begin position="338"/>
        <end position="359"/>
    </location>
</feature>
<feature type="transmembrane region" description="Helical" evidence="7">
    <location>
        <begin position="118"/>
        <end position="141"/>
    </location>
</feature>
<dbReference type="Gene3D" id="1.20.1250.20">
    <property type="entry name" value="MFS general substrate transporter like domains"/>
    <property type="match status" value="2"/>
</dbReference>
<feature type="transmembrane region" description="Helical" evidence="7">
    <location>
        <begin position="478"/>
        <end position="500"/>
    </location>
</feature>
<reference evidence="9 10" key="1">
    <citation type="submission" date="2021-03" db="EMBL/GenBank/DDBJ databases">
        <title>Complete genome sequence of Streptomyces cyanogenus S136, producer of anticancer angucycline landomycin A.</title>
        <authorList>
            <person name="Hrab P."/>
            <person name="Ruckert C."/>
            <person name="Busche T."/>
            <person name="Ostash I."/>
            <person name="Kalinowski J."/>
            <person name="Fedorenko V."/>
            <person name="Yushchuk O."/>
            <person name="Ostash B."/>
        </authorList>
    </citation>
    <scope>NUCLEOTIDE SEQUENCE [LARGE SCALE GENOMIC DNA]</scope>
    <source>
        <strain evidence="9 10">S136</strain>
    </source>
</reference>
<evidence type="ECO:0000256" key="2">
    <source>
        <dbReference type="ARBA" id="ARBA00022692"/>
    </source>
</evidence>